<dbReference type="Gene3D" id="2.170.16.10">
    <property type="entry name" value="Hedgehog/Intein (Hint) domain"/>
    <property type="match status" value="2"/>
</dbReference>
<proteinExistence type="predicted"/>
<dbReference type="EMBL" id="LBTX01000021">
    <property type="protein sequence ID" value="KKQ48971.1"/>
    <property type="molecule type" value="Genomic_DNA"/>
</dbReference>
<dbReference type="Gene3D" id="3.80.30.30">
    <property type="match status" value="1"/>
</dbReference>
<comment type="caution">
    <text evidence="6">The sequence shown here is derived from an EMBL/GenBank/DDBJ whole genome shotgun (WGS) entry which is preliminary data.</text>
</comment>
<dbReference type="GO" id="GO:0016539">
    <property type="term" value="P:intein-mediated protein splicing"/>
    <property type="evidence" value="ECO:0007669"/>
    <property type="project" value="InterPro"/>
</dbReference>
<dbReference type="GO" id="GO:0046872">
    <property type="term" value="F:metal ion binding"/>
    <property type="evidence" value="ECO:0007669"/>
    <property type="project" value="UniProtKB-KW"/>
</dbReference>
<evidence type="ECO:0000313" key="7">
    <source>
        <dbReference type="Proteomes" id="UP000034231"/>
    </source>
</evidence>
<evidence type="ECO:0000256" key="1">
    <source>
        <dbReference type="ARBA" id="ARBA00022723"/>
    </source>
</evidence>
<evidence type="ECO:0000256" key="3">
    <source>
        <dbReference type="ARBA" id="ARBA00023014"/>
    </source>
</evidence>
<evidence type="ECO:0000256" key="2">
    <source>
        <dbReference type="ARBA" id="ARBA00023004"/>
    </source>
</evidence>
<feature type="domain" description="Hint" evidence="5">
    <location>
        <begin position="46"/>
        <end position="142"/>
    </location>
</feature>
<reference evidence="6 7" key="1">
    <citation type="journal article" date="2015" name="Nature">
        <title>rRNA introns, odd ribosomes, and small enigmatic genomes across a large radiation of phyla.</title>
        <authorList>
            <person name="Brown C.T."/>
            <person name="Hug L.A."/>
            <person name="Thomas B.C."/>
            <person name="Sharon I."/>
            <person name="Castelle C.J."/>
            <person name="Singh A."/>
            <person name="Wilkins M.J."/>
            <person name="Williams K.H."/>
            <person name="Banfield J.F."/>
        </authorList>
    </citation>
    <scope>NUCLEOTIDE SEQUENCE [LARGE SCALE GENOMIC DNA]</scope>
</reference>
<name>A0A0G0L8F9_9BACT</name>
<dbReference type="PROSITE" id="PS50818">
    <property type="entry name" value="INTEIN_C_TER"/>
    <property type="match status" value="2"/>
</dbReference>
<organism evidence="6 7">
    <name type="scientific">Candidatus Shapirobacteria bacterium GW2011_GWE1_38_10</name>
    <dbReference type="NCBI Taxonomy" id="1618488"/>
    <lineage>
        <taxon>Bacteria</taxon>
        <taxon>Candidatus Shapironibacteriota</taxon>
    </lineage>
</organism>
<gene>
    <name evidence="6" type="ORF">US68_C0021G0007</name>
</gene>
<keyword evidence="3" id="KW-0411">Iron-sulfur</keyword>
<dbReference type="InterPro" id="IPR006141">
    <property type="entry name" value="Intein_N"/>
</dbReference>
<dbReference type="SMART" id="SM00305">
    <property type="entry name" value="HintC"/>
    <property type="match status" value="2"/>
</dbReference>
<dbReference type="AlphaFoldDB" id="A0A0G0L8F9"/>
<dbReference type="NCBIfam" id="TIGR01443">
    <property type="entry name" value="intein_Cterm"/>
    <property type="match status" value="2"/>
</dbReference>
<dbReference type="SMART" id="SM00306">
    <property type="entry name" value="HintN"/>
    <property type="match status" value="1"/>
</dbReference>
<dbReference type="PROSITE" id="PS50817">
    <property type="entry name" value="INTEIN_N_TER"/>
    <property type="match status" value="1"/>
</dbReference>
<dbReference type="CDD" id="cd00081">
    <property type="entry name" value="Hint"/>
    <property type="match status" value="1"/>
</dbReference>
<protein>
    <submittedName>
        <fullName evidence="6">Radical SAM domain protein</fullName>
    </submittedName>
</protein>
<dbReference type="GO" id="GO:0051536">
    <property type="term" value="F:iron-sulfur cluster binding"/>
    <property type="evidence" value="ECO:0007669"/>
    <property type="project" value="UniProtKB-KW"/>
</dbReference>
<dbReference type="PANTHER" id="PTHR43432:SF3">
    <property type="entry name" value="SLR0285 PROTEIN"/>
    <property type="match status" value="1"/>
</dbReference>
<keyword evidence="1" id="KW-0479">Metal-binding</keyword>
<dbReference type="InterPro" id="IPR003587">
    <property type="entry name" value="Hint_dom_N"/>
</dbReference>
<sequence length="552" mass="63178">MQTRFKKIKSLRKISKPTAVFDLTVDRNSNFFASSQLVHNCSYACKYCLPPKTKIQMWNGIKKNIEKIKEGDEVVSLNTYNSLLIEEKSIVQKIMSRATEDLIVIKTKNNILKLTPEHTIFTTRGWIEANKLNMHDMMISPYYSKSNSVSKWEWSRIESISRAKTSGKKIVYNFECQPNNNYFAEGILVHNCFADSFRSSLYTSFFDNPKEIGIRHCRPEYFRAEMDKLMPYRGKKIDGPELNKAISLQIPIRLGIRFEDFLPIEAQKGISLNFMQYLSDIAYPIMVNTKSALIGREDYVRALADNKGGAAVHMTAISSDGILNKKLEPGAPSFEKRMLAVKALTDAGVRVVARIEPFMVFVNDDPYYVQKWIQGVREAGIKHITFDTYSYSASAPGVERQMEMEGIDFRRMFLLMSDSQWLGSLILGEFMKMMKSEGFSTSTFDFGNSPINNDEICCSVSDVYLPLGGGFSYGNNMIAARFVRDNGPHPVTWGKYNAFVEERGGWLSETLMQEVNWAQGIEPYGRDREGNIVWRYIESSDFRLEMLENLVR</sequence>
<feature type="domain" description="Hint" evidence="4">
    <location>
        <begin position="149"/>
        <end position="197"/>
    </location>
</feature>
<dbReference type="InterPro" id="IPR030934">
    <property type="entry name" value="Intein_C"/>
</dbReference>
<dbReference type="Pfam" id="PF14890">
    <property type="entry name" value="Intein_splicing"/>
    <property type="match status" value="1"/>
</dbReference>
<evidence type="ECO:0000313" key="6">
    <source>
        <dbReference type="EMBL" id="KKQ48971.1"/>
    </source>
</evidence>
<dbReference type="Proteomes" id="UP000034231">
    <property type="component" value="Unassembled WGS sequence"/>
</dbReference>
<evidence type="ECO:0000259" key="4">
    <source>
        <dbReference type="SMART" id="SM00305"/>
    </source>
</evidence>
<feature type="domain" description="Hint" evidence="4">
    <location>
        <begin position="2"/>
        <end position="46"/>
    </location>
</feature>
<evidence type="ECO:0000259" key="5">
    <source>
        <dbReference type="SMART" id="SM00306"/>
    </source>
</evidence>
<dbReference type="InterPro" id="IPR040086">
    <property type="entry name" value="MJ0683-like"/>
</dbReference>
<accession>A0A0G0L8F9</accession>
<dbReference type="InterPro" id="IPR003586">
    <property type="entry name" value="Hint_dom_C"/>
</dbReference>
<dbReference type="PANTHER" id="PTHR43432">
    <property type="entry name" value="SLR0285 PROTEIN"/>
    <property type="match status" value="1"/>
</dbReference>
<dbReference type="SUPFAM" id="SSF51294">
    <property type="entry name" value="Hedgehog/intein (Hint) domain"/>
    <property type="match status" value="1"/>
</dbReference>
<keyword evidence="2" id="KW-0408">Iron</keyword>
<dbReference type="InterPro" id="IPR036844">
    <property type="entry name" value="Hint_dom_sf"/>
</dbReference>